<evidence type="ECO:0000256" key="1">
    <source>
        <dbReference type="ARBA" id="ARBA00001947"/>
    </source>
</evidence>
<evidence type="ECO:0000256" key="3">
    <source>
        <dbReference type="ARBA" id="ARBA00022833"/>
    </source>
</evidence>
<evidence type="ECO:0000256" key="2">
    <source>
        <dbReference type="ARBA" id="ARBA00010919"/>
    </source>
</evidence>
<dbReference type="Gene3D" id="2.20.25.100">
    <property type="entry name" value="Zn-binding ribosomal proteins"/>
    <property type="match status" value="1"/>
</dbReference>
<dbReference type="SMR" id="A0A0R0FZM4"/>
<gene>
    <name evidence="6" type="ORF">GLYMA_16G148400</name>
</gene>
<dbReference type="Gramene" id="KRH08424">
    <property type="protein sequence ID" value="KRH08424"/>
    <property type="gene ID" value="GLYMA_16G148400"/>
</dbReference>
<proteinExistence type="inferred from homology"/>
<organism evidence="6">
    <name type="scientific">Glycine max</name>
    <name type="common">Soybean</name>
    <name type="synonym">Glycine hispida</name>
    <dbReference type="NCBI Taxonomy" id="3847"/>
    <lineage>
        <taxon>Eukaryota</taxon>
        <taxon>Viridiplantae</taxon>
        <taxon>Streptophyta</taxon>
        <taxon>Embryophyta</taxon>
        <taxon>Tracheophyta</taxon>
        <taxon>Spermatophyta</taxon>
        <taxon>Magnoliopsida</taxon>
        <taxon>eudicotyledons</taxon>
        <taxon>Gunneridae</taxon>
        <taxon>Pentapetalae</taxon>
        <taxon>rosids</taxon>
        <taxon>fabids</taxon>
        <taxon>Fabales</taxon>
        <taxon>Fabaceae</taxon>
        <taxon>Papilionoideae</taxon>
        <taxon>50 kb inversion clade</taxon>
        <taxon>NPAAA clade</taxon>
        <taxon>indigoferoid/millettioid clade</taxon>
        <taxon>Phaseoleae</taxon>
        <taxon>Glycine</taxon>
        <taxon>Glycine subgen. Soja</taxon>
    </lineage>
</organism>
<dbReference type="STRING" id="3847.A0A0R0FZM4"/>
<name>A0A0R0FZM4_SOYBN</name>
<reference evidence="6" key="3">
    <citation type="submission" date="2018-07" db="EMBL/GenBank/DDBJ databases">
        <title>WGS assembly of Glycine max.</title>
        <authorList>
            <person name="Schmutz J."/>
            <person name="Cannon S."/>
            <person name="Schlueter J."/>
            <person name="Ma J."/>
            <person name="Mitros T."/>
            <person name="Nelson W."/>
            <person name="Hyten D."/>
            <person name="Song Q."/>
            <person name="Thelen J."/>
            <person name="Cheng J."/>
            <person name="Xu D."/>
            <person name="Hellsten U."/>
            <person name="May G."/>
            <person name="Yu Y."/>
            <person name="Sakurai T."/>
            <person name="Umezawa T."/>
            <person name="Bhattacharyya M."/>
            <person name="Sandhu D."/>
            <person name="Valliyodan B."/>
            <person name="Lindquist E."/>
            <person name="Peto M."/>
            <person name="Grant D."/>
            <person name="Shu S."/>
            <person name="Goodstein D."/>
            <person name="Barry K."/>
            <person name="Futrell-Griggs M."/>
            <person name="Abernathy B."/>
            <person name="Du J."/>
            <person name="Tian Z."/>
            <person name="Zhu L."/>
            <person name="Gill N."/>
            <person name="Joshi T."/>
            <person name="Libault M."/>
            <person name="Sethuraman A."/>
            <person name="Zhang X."/>
            <person name="Shinozaki K."/>
            <person name="Nguyen H."/>
            <person name="Wing R."/>
            <person name="Cregan P."/>
            <person name="Specht J."/>
            <person name="Grimwood J."/>
            <person name="Rokhsar D."/>
            <person name="Stacey G."/>
            <person name="Shoemaker R."/>
            <person name="Jackson S."/>
        </authorList>
    </citation>
    <scope>NUCLEOTIDE SEQUENCE</scope>
    <source>
        <tissue evidence="6">Callus</tissue>
    </source>
</reference>
<evidence type="ECO:0000256" key="5">
    <source>
        <dbReference type="ARBA" id="ARBA00023274"/>
    </source>
</evidence>
<dbReference type="InParanoid" id="A0A0R0FZM4"/>
<dbReference type="GO" id="GO:0000028">
    <property type="term" value="P:ribosomal small subunit assembly"/>
    <property type="evidence" value="ECO:0000318"/>
    <property type="project" value="GO_Central"/>
</dbReference>
<dbReference type="InterPro" id="IPR000592">
    <property type="entry name" value="Ribosomal_eS27"/>
</dbReference>
<evidence type="ECO:0000313" key="8">
    <source>
        <dbReference type="Proteomes" id="UP000008827"/>
    </source>
</evidence>
<dbReference type="EnsemblPlants" id="KRH08424">
    <property type="protein sequence ID" value="KRH08424"/>
    <property type="gene ID" value="GLYMA_16G148400"/>
</dbReference>
<protein>
    <recommendedName>
        <fullName evidence="9">40S ribosomal protein S27</fullName>
    </recommendedName>
</protein>
<dbReference type="Pfam" id="PF01667">
    <property type="entry name" value="Ribosomal_S27e"/>
    <property type="match status" value="1"/>
</dbReference>
<keyword evidence="3" id="KW-0862">Zinc</keyword>
<dbReference type="AlphaFoldDB" id="A0A0R0FZM4"/>
<reference evidence="6 7" key="1">
    <citation type="journal article" date="2010" name="Nature">
        <title>Genome sequence of the palaeopolyploid soybean.</title>
        <authorList>
            <person name="Schmutz J."/>
            <person name="Cannon S.B."/>
            <person name="Schlueter J."/>
            <person name="Ma J."/>
            <person name="Mitros T."/>
            <person name="Nelson W."/>
            <person name="Hyten D.L."/>
            <person name="Song Q."/>
            <person name="Thelen J.J."/>
            <person name="Cheng J."/>
            <person name="Xu D."/>
            <person name="Hellsten U."/>
            <person name="May G.D."/>
            <person name="Yu Y."/>
            <person name="Sakurai T."/>
            <person name="Umezawa T."/>
            <person name="Bhattacharyya M.K."/>
            <person name="Sandhu D."/>
            <person name="Valliyodan B."/>
            <person name="Lindquist E."/>
            <person name="Peto M."/>
            <person name="Grant D."/>
            <person name="Shu S."/>
            <person name="Goodstein D."/>
            <person name="Barry K."/>
            <person name="Futrell-Griggs M."/>
            <person name="Abernathy B."/>
            <person name="Du J."/>
            <person name="Tian Z."/>
            <person name="Zhu L."/>
            <person name="Gill N."/>
            <person name="Joshi T."/>
            <person name="Libault M."/>
            <person name="Sethuraman A."/>
            <person name="Zhang X.-C."/>
            <person name="Shinozaki K."/>
            <person name="Nguyen H.T."/>
            <person name="Wing R.A."/>
            <person name="Cregan P."/>
            <person name="Specht J."/>
            <person name="Grimwood J."/>
            <person name="Rokhsar D."/>
            <person name="Stacey G."/>
            <person name="Shoemaker R.C."/>
            <person name="Jackson S.A."/>
        </authorList>
    </citation>
    <scope>NUCLEOTIDE SEQUENCE</scope>
    <source>
        <strain evidence="7">cv. Williams 82</strain>
        <tissue evidence="6">Callus</tissue>
    </source>
</reference>
<dbReference type="EMBL" id="CM000849">
    <property type="protein sequence ID" value="KRH08424.1"/>
    <property type="molecule type" value="Genomic_DNA"/>
</dbReference>
<keyword evidence="8" id="KW-1185">Reference proteome</keyword>
<accession>A0A0R0FZM4</accession>
<reference evidence="7" key="2">
    <citation type="submission" date="2018-02" db="UniProtKB">
        <authorList>
            <consortium name="EnsemblPlants"/>
        </authorList>
    </citation>
    <scope>IDENTIFICATION</scope>
    <source>
        <strain evidence="7">Williams 82</strain>
    </source>
</reference>
<keyword evidence="4" id="KW-0689">Ribosomal protein</keyword>
<comment type="similarity">
    <text evidence="2">Belongs to the eukaryotic ribosomal protein eS27 family.</text>
</comment>
<evidence type="ECO:0000313" key="6">
    <source>
        <dbReference type="EMBL" id="KRH08424.1"/>
    </source>
</evidence>
<dbReference type="SUPFAM" id="SSF57829">
    <property type="entry name" value="Zn-binding ribosomal proteins"/>
    <property type="match status" value="1"/>
</dbReference>
<dbReference type="InterPro" id="IPR011332">
    <property type="entry name" value="Ribosomal_zn-bd"/>
</dbReference>
<evidence type="ECO:0000256" key="4">
    <source>
        <dbReference type="ARBA" id="ARBA00022980"/>
    </source>
</evidence>
<dbReference type="GO" id="GO:0003735">
    <property type="term" value="F:structural constituent of ribosome"/>
    <property type="evidence" value="ECO:0000318"/>
    <property type="project" value="GO_Central"/>
</dbReference>
<dbReference type="GO" id="GO:0022627">
    <property type="term" value="C:cytosolic small ribosomal subunit"/>
    <property type="evidence" value="ECO:0000318"/>
    <property type="project" value="GO_Central"/>
</dbReference>
<sequence>MLHIQQDVKCQGCFNIHSQTVVVCGNCQTVLCQPTGGRARLTEGCSFRKKGD</sequence>
<dbReference type="Proteomes" id="UP000008827">
    <property type="component" value="Chromosome 16"/>
</dbReference>
<dbReference type="InterPro" id="IPR023407">
    <property type="entry name" value="Ribosomal_eS27_Zn-bd_dom_sf"/>
</dbReference>
<evidence type="ECO:0000313" key="7">
    <source>
        <dbReference type="EnsemblPlants" id="KRH08424"/>
    </source>
</evidence>
<evidence type="ECO:0008006" key="9">
    <source>
        <dbReference type="Google" id="ProtNLM"/>
    </source>
</evidence>
<keyword evidence="5" id="KW-0687">Ribonucleoprotein</keyword>
<dbReference type="PANTHER" id="PTHR11594">
    <property type="entry name" value="40S RIBOSOMAL PROTEIN S27"/>
    <property type="match status" value="1"/>
</dbReference>
<comment type="cofactor">
    <cofactor evidence="1">
        <name>Zn(2+)</name>
        <dbReference type="ChEBI" id="CHEBI:29105"/>
    </cofactor>
</comment>
<dbReference type="GO" id="GO:0003723">
    <property type="term" value="F:RNA binding"/>
    <property type="evidence" value="ECO:0000318"/>
    <property type="project" value="GO_Central"/>
</dbReference>
<dbReference type="GO" id="GO:0006412">
    <property type="term" value="P:translation"/>
    <property type="evidence" value="ECO:0007669"/>
    <property type="project" value="InterPro"/>
</dbReference>